<dbReference type="PANTHER" id="PTHR34295:SF1">
    <property type="entry name" value="BIOTIN TRANSPORTER BIOY"/>
    <property type="match status" value="1"/>
</dbReference>
<keyword evidence="2" id="KW-1003">Cell membrane</keyword>
<keyword evidence="2" id="KW-0813">Transport</keyword>
<evidence type="ECO:0000256" key="3">
    <source>
        <dbReference type="SAM" id="Phobius"/>
    </source>
</evidence>
<feature type="transmembrane region" description="Helical" evidence="3">
    <location>
        <begin position="58"/>
        <end position="76"/>
    </location>
</feature>
<evidence type="ECO:0000256" key="2">
    <source>
        <dbReference type="PIRNR" id="PIRNR016661"/>
    </source>
</evidence>
<feature type="transmembrane region" description="Helical" evidence="3">
    <location>
        <begin position="148"/>
        <end position="169"/>
    </location>
</feature>
<gene>
    <name evidence="4" type="ORF">CHF27_006280</name>
</gene>
<dbReference type="InterPro" id="IPR003784">
    <property type="entry name" value="BioY"/>
</dbReference>
<evidence type="ECO:0000256" key="1">
    <source>
        <dbReference type="ARBA" id="ARBA00010692"/>
    </source>
</evidence>
<dbReference type="PANTHER" id="PTHR34295">
    <property type="entry name" value="BIOTIN TRANSPORTER BIOY"/>
    <property type="match status" value="1"/>
</dbReference>
<dbReference type="Pfam" id="PF02632">
    <property type="entry name" value="BioY"/>
    <property type="match status" value="1"/>
</dbReference>
<proteinExistence type="inferred from homology"/>
<dbReference type="Proteomes" id="UP000243494">
    <property type="component" value="Unassembled WGS sequence"/>
</dbReference>
<dbReference type="GO" id="GO:0015225">
    <property type="term" value="F:biotin transmembrane transporter activity"/>
    <property type="evidence" value="ECO:0007669"/>
    <property type="project" value="UniProtKB-UniRule"/>
</dbReference>
<protein>
    <recommendedName>
        <fullName evidence="2">Biotin transporter</fullName>
    </recommendedName>
</protein>
<dbReference type="GO" id="GO:0005886">
    <property type="term" value="C:plasma membrane"/>
    <property type="evidence" value="ECO:0007669"/>
    <property type="project" value="UniProtKB-SubCell"/>
</dbReference>
<feature type="transmembrane region" description="Helical" evidence="3">
    <location>
        <begin position="7"/>
        <end position="26"/>
    </location>
</feature>
<comment type="subcellular location">
    <subcellularLocation>
        <location evidence="2">Cell membrane</location>
        <topology evidence="2">Multi-pass membrane protein</topology>
    </subcellularLocation>
</comment>
<sequence length="180" mass="19273">MKFLTKDLIICSIFASITAILSQVSIPIPFTTVPLTMQVFAVALAGVVLGAKRGFISQIVYVFIGSIGIPVFAQMSGGIGVVLGPTGGFILGFPLMALVVGYFSEKFKNPIYILLGMIVGLLIDYTIGTIMFSVITKMTFNQSIMACIVPFIALDFMKILLATTVGIGVSKRIKVSLKSY</sequence>
<feature type="transmembrane region" description="Helical" evidence="3">
    <location>
        <begin position="32"/>
        <end position="51"/>
    </location>
</feature>
<dbReference type="AlphaFoldDB" id="A0A371ITC9"/>
<evidence type="ECO:0000313" key="5">
    <source>
        <dbReference type="Proteomes" id="UP000243494"/>
    </source>
</evidence>
<name>A0A371ITC9_9FIRM</name>
<reference evidence="4 5" key="1">
    <citation type="journal article" date="2017" name="Genome Announc.">
        <title>Draft Genome Sequence of Romboutsia maritimum sp. nov. Strain CCRI-22766(T), Isolated from Coastal Estuarine Mud.</title>
        <authorList>
            <person name="Maheux A.F."/>
            <person name="Boudreau D.K."/>
            <person name="Berube E."/>
            <person name="Boissinot M."/>
            <person name="Raymond F."/>
            <person name="Brodeur S."/>
            <person name="Corbeil J."/>
            <person name="Brightwell G."/>
            <person name="Broda D."/>
            <person name="Omar R.F."/>
            <person name="Bergeron M.G."/>
        </authorList>
    </citation>
    <scope>NUCLEOTIDE SEQUENCE [LARGE SCALE GENOMIC DNA]</scope>
    <source>
        <strain evidence="4 5">CCRI-22766</strain>
    </source>
</reference>
<feature type="transmembrane region" description="Helical" evidence="3">
    <location>
        <begin position="82"/>
        <end position="104"/>
    </location>
</feature>
<dbReference type="OrthoDB" id="9803495at2"/>
<dbReference type="RefSeq" id="WP_095406239.1">
    <property type="nucleotide sequence ID" value="NZ_NOJZ02000008.1"/>
</dbReference>
<keyword evidence="2 3" id="KW-0472">Membrane</keyword>
<keyword evidence="5" id="KW-1185">Reference proteome</keyword>
<keyword evidence="3" id="KW-1133">Transmembrane helix</keyword>
<organism evidence="4 5">
    <name type="scientific">Romboutsia maritimum</name>
    <dbReference type="NCBI Taxonomy" id="2020948"/>
    <lineage>
        <taxon>Bacteria</taxon>
        <taxon>Bacillati</taxon>
        <taxon>Bacillota</taxon>
        <taxon>Clostridia</taxon>
        <taxon>Peptostreptococcales</taxon>
        <taxon>Peptostreptococcaceae</taxon>
        <taxon>Romboutsia</taxon>
    </lineage>
</organism>
<accession>A0A371ITC9</accession>
<keyword evidence="3" id="KW-0812">Transmembrane</keyword>
<comment type="caution">
    <text evidence="4">The sequence shown here is derived from an EMBL/GenBank/DDBJ whole genome shotgun (WGS) entry which is preliminary data.</text>
</comment>
<feature type="transmembrane region" description="Helical" evidence="3">
    <location>
        <begin position="111"/>
        <end position="136"/>
    </location>
</feature>
<dbReference type="EMBL" id="NOJZ02000008">
    <property type="protein sequence ID" value="RDY23730.1"/>
    <property type="molecule type" value="Genomic_DNA"/>
</dbReference>
<dbReference type="PIRSF" id="PIRSF016661">
    <property type="entry name" value="BioY"/>
    <property type="match status" value="1"/>
</dbReference>
<comment type="similarity">
    <text evidence="1 2">Belongs to the BioY family.</text>
</comment>
<evidence type="ECO:0000313" key="4">
    <source>
        <dbReference type="EMBL" id="RDY23730.1"/>
    </source>
</evidence>
<dbReference type="Gene3D" id="1.10.1760.20">
    <property type="match status" value="1"/>
</dbReference>